<organism evidence="2 3">
    <name type="scientific">Gryllotalpicola reticulitermitis</name>
    <dbReference type="NCBI Taxonomy" id="1184153"/>
    <lineage>
        <taxon>Bacteria</taxon>
        <taxon>Bacillati</taxon>
        <taxon>Actinomycetota</taxon>
        <taxon>Actinomycetes</taxon>
        <taxon>Micrococcales</taxon>
        <taxon>Microbacteriaceae</taxon>
        <taxon>Gryllotalpicola</taxon>
    </lineage>
</organism>
<dbReference type="Gene3D" id="3.90.1720.10">
    <property type="entry name" value="endopeptidase domain like (from Nostoc punctiforme)"/>
    <property type="match status" value="1"/>
</dbReference>
<dbReference type="InterPro" id="IPR024453">
    <property type="entry name" value="Peptidase_C92"/>
</dbReference>
<feature type="chain" id="PRO_5046241661" evidence="1">
    <location>
        <begin position="27"/>
        <end position="248"/>
    </location>
</feature>
<accession>A0ABV8Q2T1</accession>
<comment type="caution">
    <text evidence="2">The sequence shown here is derived from an EMBL/GenBank/DDBJ whole genome shotgun (WGS) entry which is preliminary data.</text>
</comment>
<dbReference type="RefSeq" id="WP_390226725.1">
    <property type="nucleotide sequence ID" value="NZ_JBHSCN010000002.1"/>
</dbReference>
<dbReference type="SUPFAM" id="SSF54001">
    <property type="entry name" value="Cysteine proteinases"/>
    <property type="match status" value="1"/>
</dbReference>
<proteinExistence type="predicted"/>
<keyword evidence="3" id="KW-1185">Reference proteome</keyword>
<evidence type="ECO:0000256" key="1">
    <source>
        <dbReference type="SAM" id="SignalP"/>
    </source>
</evidence>
<protein>
    <submittedName>
        <fullName evidence="2">YiiX/YebB-like N1pC/P60 family cysteine hydrolase</fullName>
    </submittedName>
</protein>
<dbReference type="EMBL" id="JBHSCN010000002">
    <property type="protein sequence ID" value="MFC4241953.1"/>
    <property type="molecule type" value="Genomic_DNA"/>
</dbReference>
<dbReference type="InterPro" id="IPR038765">
    <property type="entry name" value="Papain-like_cys_pep_sf"/>
</dbReference>
<dbReference type="Pfam" id="PF05708">
    <property type="entry name" value="Peptidase_C92"/>
    <property type="match status" value="1"/>
</dbReference>
<feature type="signal peptide" evidence="1">
    <location>
        <begin position="1"/>
        <end position="26"/>
    </location>
</feature>
<reference evidence="3" key="1">
    <citation type="journal article" date="2019" name="Int. J. Syst. Evol. Microbiol.">
        <title>The Global Catalogue of Microorganisms (GCM) 10K type strain sequencing project: providing services to taxonomists for standard genome sequencing and annotation.</title>
        <authorList>
            <consortium name="The Broad Institute Genomics Platform"/>
            <consortium name="The Broad Institute Genome Sequencing Center for Infectious Disease"/>
            <person name="Wu L."/>
            <person name="Ma J."/>
        </authorList>
    </citation>
    <scope>NUCLEOTIDE SEQUENCE [LARGE SCALE GENOMIC DNA]</scope>
    <source>
        <strain evidence="3">CGMCC 1.10363</strain>
    </source>
</reference>
<evidence type="ECO:0000313" key="2">
    <source>
        <dbReference type="EMBL" id="MFC4241953.1"/>
    </source>
</evidence>
<gene>
    <name evidence="2" type="ORF">ACFOYW_01095</name>
</gene>
<name>A0ABV8Q2T1_9MICO</name>
<sequence>MKPYRTIVAVTATALLVAMNVGVAHADDVTGETRGGTVEALVALNPGASAQELRDEADRLAAELGSTPHEVLEQQLAEAQESAAAAGAAGQVVGRASSGGGTVALGKADRKGDIFVSPASTLFVQHGHTGIFYTPSTIVEAPGAGKNSRSASVDGIKVGKGAVKQHVSTTQANRDKAANYAYNSMRGKPYNANFVSNRTVPASSYNCSQLVWGAYKHTTGIDLDSNGGAGVYPYNIKDSSKTVTYKTL</sequence>
<dbReference type="Proteomes" id="UP001595900">
    <property type="component" value="Unassembled WGS sequence"/>
</dbReference>
<evidence type="ECO:0000313" key="3">
    <source>
        <dbReference type="Proteomes" id="UP001595900"/>
    </source>
</evidence>
<keyword evidence="1" id="KW-0732">Signal</keyword>